<keyword evidence="1" id="KW-0812">Transmembrane</keyword>
<name>A0A1G1WAX8_9BACT</name>
<feature type="transmembrane region" description="Helical" evidence="1">
    <location>
        <begin position="69"/>
        <end position="91"/>
    </location>
</feature>
<protein>
    <submittedName>
        <fullName evidence="2">Uncharacterized protein</fullName>
    </submittedName>
</protein>
<proteinExistence type="predicted"/>
<keyword evidence="1" id="KW-0472">Membrane</keyword>
<evidence type="ECO:0000313" key="2">
    <source>
        <dbReference type="EMBL" id="OGY24846.1"/>
    </source>
</evidence>
<gene>
    <name evidence="2" type="ORF">A2Y57_03840</name>
</gene>
<reference evidence="2 3" key="1">
    <citation type="journal article" date="2016" name="Nat. Commun.">
        <title>Thousands of microbial genomes shed light on interconnected biogeochemical processes in an aquifer system.</title>
        <authorList>
            <person name="Anantharaman K."/>
            <person name="Brown C.T."/>
            <person name="Hug L.A."/>
            <person name="Sharon I."/>
            <person name="Castelle C.J."/>
            <person name="Probst A.J."/>
            <person name="Thomas B.C."/>
            <person name="Singh A."/>
            <person name="Wilkins M.J."/>
            <person name="Karaoz U."/>
            <person name="Brodie E.L."/>
            <person name="Williams K.H."/>
            <person name="Hubbard S.S."/>
            <person name="Banfield J.F."/>
        </authorList>
    </citation>
    <scope>NUCLEOTIDE SEQUENCE [LARGE SCALE GENOMIC DNA]</scope>
</reference>
<keyword evidence="1" id="KW-1133">Transmembrane helix</keyword>
<organism evidence="2 3">
    <name type="scientific">Candidatus Woykebacteria bacterium RBG_13_40_7b</name>
    <dbReference type="NCBI Taxonomy" id="1802594"/>
    <lineage>
        <taxon>Bacteria</taxon>
        <taxon>Candidatus Woykeibacteriota</taxon>
    </lineage>
</organism>
<accession>A0A1G1WAX8</accession>
<dbReference type="EMBL" id="MHCQ01000011">
    <property type="protein sequence ID" value="OGY24846.1"/>
    <property type="molecule type" value="Genomic_DNA"/>
</dbReference>
<evidence type="ECO:0000313" key="3">
    <source>
        <dbReference type="Proteomes" id="UP000177103"/>
    </source>
</evidence>
<sequence>MEEKSSMRKKEEKPSFVDVLHYLDGNVDTGEDYGALVYTGVVLLLVAVSLLPLTYGACSFILDGLNWKVYASTGGGIFVAFLAFSLAWWLARDIKKIIREERVCQCGW</sequence>
<evidence type="ECO:0000256" key="1">
    <source>
        <dbReference type="SAM" id="Phobius"/>
    </source>
</evidence>
<feature type="transmembrane region" description="Helical" evidence="1">
    <location>
        <begin position="35"/>
        <end position="57"/>
    </location>
</feature>
<dbReference type="Proteomes" id="UP000177103">
    <property type="component" value="Unassembled WGS sequence"/>
</dbReference>
<dbReference type="AlphaFoldDB" id="A0A1G1WAX8"/>
<comment type="caution">
    <text evidence="2">The sequence shown here is derived from an EMBL/GenBank/DDBJ whole genome shotgun (WGS) entry which is preliminary data.</text>
</comment>